<protein>
    <recommendedName>
        <fullName evidence="5">Damage-inducible protein DinB</fullName>
    </recommendedName>
</protein>
<evidence type="ECO:0000256" key="2">
    <source>
        <dbReference type="ARBA" id="ARBA00022723"/>
    </source>
</evidence>
<dbReference type="InterPro" id="IPR007837">
    <property type="entry name" value="DinB"/>
</dbReference>
<dbReference type="Pfam" id="PF05163">
    <property type="entry name" value="DinB"/>
    <property type="match status" value="1"/>
</dbReference>
<evidence type="ECO:0008006" key="5">
    <source>
        <dbReference type="Google" id="ProtNLM"/>
    </source>
</evidence>
<gene>
    <name evidence="3" type="ORF">GCM10010917_05970</name>
</gene>
<evidence type="ECO:0000256" key="1">
    <source>
        <dbReference type="ARBA" id="ARBA00008635"/>
    </source>
</evidence>
<dbReference type="Gene3D" id="1.20.120.450">
    <property type="entry name" value="dinb family like domain"/>
    <property type="match status" value="1"/>
</dbReference>
<comment type="similarity">
    <text evidence="1">Belongs to the DinB family.</text>
</comment>
<evidence type="ECO:0000313" key="3">
    <source>
        <dbReference type="EMBL" id="GGA23984.1"/>
    </source>
</evidence>
<dbReference type="Proteomes" id="UP000609323">
    <property type="component" value="Unassembled WGS sequence"/>
</dbReference>
<organism evidence="3 4">
    <name type="scientific">Paenibacillus physcomitrellae</name>
    <dbReference type="NCBI Taxonomy" id="1619311"/>
    <lineage>
        <taxon>Bacteria</taxon>
        <taxon>Bacillati</taxon>
        <taxon>Bacillota</taxon>
        <taxon>Bacilli</taxon>
        <taxon>Bacillales</taxon>
        <taxon>Paenibacillaceae</taxon>
        <taxon>Paenibacillus</taxon>
    </lineage>
</organism>
<evidence type="ECO:0000313" key="4">
    <source>
        <dbReference type="Proteomes" id="UP000609323"/>
    </source>
</evidence>
<dbReference type="RefSeq" id="WP_094093224.1">
    <property type="nucleotide sequence ID" value="NZ_BMHF01000001.1"/>
</dbReference>
<proteinExistence type="inferred from homology"/>
<reference evidence="4" key="1">
    <citation type="journal article" date="2019" name="Int. J. Syst. Evol. Microbiol.">
        <title>The Global Catalogue of Microorganisms (GCM) 10K type strain sequencing project: providing services to taxonomists for standard genome sequencing and annotation.</title>
        <authorList>
            <consortium name="The Broad Institute Genomics Platform"/>
            <consortium name="The Broad Institute Genome Sequencing Center for Infectious Disease"/>
            <person name="Wu L."/>
            <person name="Ma J."/>
        </authorList>
    </citation>
    <scope>NUCLEOTIDE SEQUENCE [LARGE SCALE GENOMIC DNA]</scope>
    <source>
        <strain evidence="4">CGMCC 1.15044</strain>
    </source>
</reference>
<keyword evidence="2" id="KW-0479">Metal-binding</keyword>
<dbReference type="InterPro" id="IPR034660">
    <property type="entry name" value="DinB/YfiT-like"/>
</dbReference>
<keyword evidence="4" id="KW-1185">Reference proteome</keyword>
<comment type="caution">
    <text evidence="3">The sequence shown here is derived from an EMBL/GenBank/DDBJ whole genome shotgun (WGS) entry which is preliminary data.</text>
</comment>
<sequence>MTAAQEMKQLLFDELQLIVRTTDGLIAKIKPEDWSYRPHENMRTLKELAEHLTAIPSVDLLILQEYSESDIRQMEARFAEAAPSSLGSLMKQGLEKLKGYMEALDEEDFWHKETRPFYMDHGSTQAKWLVEIVTHTHHHRGQLFTYLKMQSYEVNMFDLY</sequence>
<accession>A0ABQ1FQA9</accession>
<name>A0ABQ1FQA9_9BACL</name>
<dbReference type="EMBL" id="BMHF01000001">
    <property type="protein sequence ID" value="GGA23984.1"/>
    <property type="molecule type" value="Genomic_DNA"/>
</dbReference>
<dbReference type="SUPFAM" id="SSF109854">
    <property type="entry name" value="DinB/YfiT-like putative metalloenzymes"/>
    <property type="match status" value="1"/>
</dbReference>